<keyword evidence="3 8" id="KW-0812">Transmembrane</keyword>
<evidence type="ECO:0000256" key="5">
    <source>
        <dbReference type="ARBA" id="ARBA00023136"/>
    </source>
</evidence>
<feature type="region of interest" description="Disordered" evidence="7">
    <location>
        <begin position="1"/>
        <end position="30"/>
    </location>
</feature>
<gene>
    <name evidence="10" type="ORF">GA0070617_1842</name>
</gene>
<feature type="transmembrane region" description="Helical" evidence="8">
    <location>
        <begin position="394"/>
        <end position="421"/>
    </location>
</feature>
<feature type="domain" description="ABC3 transporter permease C-terminal" evidence="9">
    <location>
        <begin position="842"/>
        <end position="957"/>
    </location>
</feature>
<keyword evidence="5 8" id="KW-0472">Membrane</keyword>
<sequence>MIPAGDRQPGGSAAEDRQPGGSPVGGRRWSGTVGSWRAALRIARREAVRARGRTALVFAMITLPVLVLSFVAASVDMAELTPAEANGRRLGSADLELRWYTGGPLEQDEWGYDWQQTHEVDDPHRPPSTAQVTDLLPAGSRASQVGRWLNLTVEFDGRIDEFQARAVDLADPLARGPARLLAGRAPTGAAEIGASAAARRALGVDLGDRITGNGQTFTVVATVEFADDLGPLFALHPGAAPGELVEQERLWLVDLPVPPDADLVARLNQHGFLVSARQPLPGTRWPHQEPPTAISPTDVGDAVLVGGLGLLEVVLLVGPAFAVGVRRRRRDLALVAVAGGDPRHLRRIVLADGVVLGCAGALAGVVLGVAVAFAARPLTEQYLFQSRFGGYRCWPAALALTAAVAVLAGVLAALTPAWTAARQDVVAGLAGRRTAPPHRRRWLLIGVVLTVGGAGTAAAGAVTTRTTLILAGLVLGELGLVCCTPTLLGVLARAGRVLPLAPRIALRDASRNRSSAAPAISAVMAAVAGSVTLGSYLASSNARDLALLQPTGPPGQVLVHRPDPATGARPDGWLTRDQVLGPARTHLHTDTVAPLDQPDCGPAGGPVRFCSVEVVLPAGRACPYQAGDNLGAADQRRARADPRCLGPSWLHYGSPPATLLDDGTSVPVLTGGDPAEVAAARAVLRAGGAVVTDPRYLHDGHLTIRAYPPEQTGSTAGRPTGPTGAEQTGAGPTGPEPTGAGPTGAEPTGAGPTGAQPTRTVTVAGYAVVGGDTASRLLLSPAAARKLGVVAVRVGWVVVPENPPSATQQQRFRADLTRAGQTRVVLERPPPVDAGEPILLLLAAAAAVVTVGAAGVATGLAAAEGRADLSTLAAVGASPGVRRLLALCQAGVISGIGTALGILAGLVAAVIILVSTNRRYATTWPIEPDYPLVVPGKALGVLLVVPLVAMLGAALFTRSRLPVERRLD</sequence>
<feature type="transmembrane region" description="Helical" evidence="8">
    <location>
        <begin position="884"/>
        <end position="914"/>
    </location>
</feature>
<reference evidence="10 11" key="1">
    <citation type="submission" date="2016-06" db="EMBL/GenBank/DDBJ databases">
        <authorList>
            <person name="Kjaerup R.B."/>
            <person name="Dalgaard T.S."/>
            <person name="Juul-Madsen H.R."/>
        </authorList>
    </citation>
    <scope>NUCLEOTIDE SEQUENCE [LARGE SCALE GENOMIC DNA]</scope>
    <source>
        <strain evidence="10 11">DSM 45577</strain>
    </source>
</reference>
<evidence type="ECO:0000256" key="8">
    <source>
        <dbReference type="SAM" id="Phobius"/>
    </source>
</evidence>
<feature type="domain" description="ABC3 transporter permease C-terminal" evidence="9">
    <location>
        <begin position="305"/>
        <end position="424"/>
    </location>
</feature>
<feature type="transmembrane region" description="Helical" evidence="8">
    <location>
        <begin position="302"/>
        <end position="325"/>
    </location>
</feature>
<protein>
    <submittedName>
        <fullName evidence="10">Putative ABC transport system permease protein</fullName>
    </submittedName>
</protein>
<comment type="similarity">
    <text evidence="6">Belongs to the ABC-4 integral membrane protein family.</text>
</comment>
<keyword evidence="4 8" id="KW-1133">Transmembrane helix</keyword>
<evidence type="ECO:0000256" key="1">
    <source>
        <dbReference type="ARBA" id="ARBA00004651"/>
    </source>
</evidence>
<dbReference type="RefSeq" id="WP_175440475.1">
    <property type="nucleotide sequence ID" value="NZ_BMMJ01000019.1"/>
</dbReference>
<evidence type="ECO:0000256" key="7">
    <source>
        <dbReference type="SAM" id="MobiDB-lite"/>
    </source>
</evidence>
<feature type="transmembrane region" description="Helical" evidence="8">
    <location>
        <begin position="442"/>
        <end position="462"/>
    </location>
</feature>
<dbReference type="InterPro" id="IPR050250">
    <property type="entry name" value="Macrolide_Exporter_MacB"/>
</dbReference>
<feature type="transmembrane region" description="Helical" evidence="8">
    <location>
        <begin position="54"/>
        <end position="75"/>
    </location>
</feature>
<organism evidence="10 11">
    <name type="scientific">Micromonospora yangpuensis</name>
    <dbReference type="NCBI Taxonomy" id="683228"/>
    <lineage>
        <taxon>Bacteria</taxon>
        <taxon>Bacillati</taxon>
        <taxon>Actinomycetota</taxon>
        <taxon>Actinomycetes</taxon>
        <taxon>Micromonosporales</taxon>
        <taxon>Micromonosporaceae</taxon>
        <taxon>Micromonospora</taxon>
    </lineage>
</organism>
<accession>A0A1C6UCF8</accession>
<dbReference type="InterPro" id="IPR003838">
    <property type="entry name" value="ABC3_permease_C"/>
</dbReference>
<dbReference type="STRING" id="683228.GA0070617_1842"/>
<dbReference type="GO" id="GO:0005886">
    <property type="term" value="C:plasma membrane"/>
    <property type="evidence" value="ECO:0007669"/>
    <property type="project" value="UniProtKB-SubCell"/>
</dbReference>
<keyword evidence="2" id="KW-1003">Cell membrane</keyword>
<dbReference type="AlphaFoldDB" id="A0A1C6UCF8"/>
<dbReference type="PANTHER" id="PTHR30572:SF4">
    <property type="entry name" value="ABC TRANSPORTER PERMEASE YTRF"/>
    <property type="match status" value="1"/>
</dbReference>
<evidence type="ECO:0000256" key="2">
    <source>
        <dbReference type="ARBA" id="ARBA00022475"/>
    </source>
</evidence>
<evidence type="ECO:0000256" key="4">
    <source>
        <dbReference type="ARBA" id="ARBA00022989"/>
    </source>
</evidence>
<dbReference type="EMBL" id="FMIA01000002">
    <property type="protein sequence ID" value="SCL51644.1"/>
    <property type="molecule type" value="Genomic_DNA"/>
</dbReference>
<keyword evidence="11" id="KW-1185">Reference proteome</keyword>
<evidence type="ECO:0000313" key="11">
    <source>
        <dbReference type="Proteomes" id="UP000198937"/>
    </source>
</evidence>
<feature type="transmembrane region" description="Helical" evidence="8">
    <location>
        <begin position="468"/>
        <end position="495"/>
    </location>
</feature>
<feature type="transmembrane region" description="Helical" evidence="8">
    <location>
        <begin position="353"/>
        <end position="374"/>
    </location>
</feature>
<dbReference type="PANTHER" id="PTHR30572">
    <property type="entry name" value="MEMBRANE COMPONENT OF TRANSPORTER-RELATED"/>
    <property type="match status" value="1"/>
</dbReference>
<evidence type="ECO:0000259" key="9">
    <source>
        <dbReference type="Pfam" id="PF02687"/>
    </source>
</evidence>
<evidence type="ECO:0000256" key="3">
    <source>
        <dbReference type="ARBA" id="ARBA00022692"/>
    </source>
</evidence>
<feature type="transmembrane region" description="Helical" evidence="8">
    <location>
        <begin position="838"/>
        <end position="863"/>
    </location>
</feature>
<evidence type="ECO:0000313" key="10">
    <source>
        <dbReference type="EMBL" id="SCL51644.1"/>
    </source>
</evidence>
<feature type="transmembrane region" description="Helical" evidence="8">
    <location>
        <begin position="516"/>
        <end position="538"/>
    </location>
</feature>
<comment type="subcellular location">
    <subcellularLocation>
        <location evidence="1">Cell membrane</location>
        <topology evidence="1">Multi-pass membrane protein</topology>
    </subcellularLocation>
</comment>
<feature type="region of interest" description="Disordered" evidence="7">
    <location>
        <begin position="706"/>
        <end position="758"/>
    </location>
</feature>
<dbReference type="Proteomes" id="UP000198937">
    <property type="component" value="Unassembled WGS sequence"/>
</dbReference>
<dbReference type="Pfam" id="PF02687">
    <property type="entry name" value="FtsX"/>
    <property type="match status" value="2"/>
</dbReference>
<feature type="transmembrane region" description="Helical" evidence="8">
    <location>
        <begin position="934"/>
        <end position="956"/>
    </location>
</feature>
<evidence type="ECO:0000256" key="6">
    <source>
        <dbReference type="ARBA" id="ARBA00038076"/>
    </source>
</evidence>
<dbReference type="GO" id="GO:0022857">
    <property type="term" value="F:transmembrane transporter activity"/>
    <property type="evidence" value="ECO:0007669"/>
    <property type="project" value="TreeGrafter"/>
</dbReference>
<proteinExistence type="inferred from homology"/>
<name>A0A1C6UCF8_9ACTN</name>
<feature type="compositionally biased region" description="Low complexity" evidence="7">
    <location>
        <begin position="736"/>
        <end position="758"/>
    </location>
</feature>